<feature type="region of interest" description="Disordered" evidence="2">
    <location>
        <begin position="291"/>
        <end position="416"/>
    </location>
</feature>
<feature type="compositionally biased region" description="Polar residues" evidence="2">
    <location>
        <begin position="1169"/>
        <end position="1191"/>
    </location>
</feature>
<reference evidence="3 4" key="1">
    <citation type="journal article" date="2019" name="Nat. Ecol. Evol.">
        <title>Megaphylogeny resolves global patterns of mushroom evolution.</title>
        <authorList>
            <person name="Varga T."/>
            <person name="Krizsan K."/>
            <person name="Foldi C."/>
            <person name="Dima B."/>
            <person name="Sanchez-Garcia M."/>
            <person name="Sanchez-Ramirez S."/>
            <person name="Szollosi G.J."/>
            <person name="Szarkandi J.G."/>
            <person name="Papp V."/>
            <person name="Albert L."/>
            <person name="Andreopoulos W."/>
            <person name="Angelini C."/>
            <person name="Antonin V."/>
            <person name="Barry K.W."/>
            <person name="Bougher N.L."/>
            <person name="Buchanan P."/>
            <person name="Buyck B."/>
            <person name="Bense V."/>
            <person name="Catcheside P."/>
            <person name="Chovatia M."/>
            <person name="Cooper J."/>
            <person name="Damon W."/>
            <person name="Desjardin D."/>
            <person name="Finy P."/>
            <person name="Geml J."/>
            <person name="Haridas S."/>
            <person name="Hughes K."/>
            <person name="Justo A."/>
            <person name="Karasinski D."/>
            <person name="Kautmanova I."/>
            <person name="Kiss B."/>
            <person name="Kocsube S."/>
            <person name="Kotiranta H."/>
            <person name="LaButti K.M."/>
            <person name="Lechner B.E."/>
            <person name="Liimatainen K."/>
            <person name="Lipzen A."/>
            <person name="Lukacs Z."/>
            <person name="Mihaltcheva S."/>
            <person name="Morgado L.N."/>
            <person name="Niskanen T."/>
            <person name="Noordeloos M.E."/>
            <person name="Ohm R.A."/>
            <person name="Ortiz-Santana B."/>
            <person name="Ovrebo C."/>
            <person name="Racz N."/>
            <person name="Riley R."/>
            <person name="Savchenko A."/>
            <person name="Shiryaev A."/>
            <person name="Soop K."/>
            <person name="Spirin V."/>
            <person name="Szebenyi C."/>
            <person name="Tomsovsky M."/>
            <person name="Tulloss R.E."/>
            <person name="Uehling J."/>
            <person name="Grigoriev I.V."/>
            <person name="Vagvolgyi C."/>
            <person name="Papp T."/>
            <person name="Martin F.M."/>
            <person name="Miettinen O."/>
            <person name="Hibbett D.S."/>
            <person name="Nagy L.G."/>
        </authorList>
    </citation>
    <scope>NUCLEOTIDE SEQUENCE [LARGE SCALE GENOMIC DNA]</scope>
    <source>
        <strain evidence="3 4">CBS 309.79</strain>
    </source>
</reference>
<dbReference type="PANTHER" id="PTHR43941">
    <property type="entry name" value="STRUCTURAL MAINTENANCE OF CHROMOSOMES PROTEIN 2"/>
    <property type="match status" value="1"/>
</dbReference>
<feature type="region of interest" description="Disordered" evidence="2">
    <location>
        <begin position="136"/>
        <end position="214"/>
    </location>
</feature>
<feature type="compositionally biased region" description="Low complexity" evidence="2">
    <location>
        <begin position="406"/>
        <end position="416"/>
    </location>
</feature>
<dbReference type="Proteomes" id="UP000305067">
    <property type="component" value="Unassembled WGS sequence"/>
</dbReference>
<feature type="compositionally biased region" description="Basic and acidic residues" evidence="2">
    <location>
        <begin position="322"/>
        <end position="331"/>
    </location>
</feature>
<feature type="region of interest" description="Disordered" evidence="2">
    <location>
        <begin position="521"/>
        <end position="543"/>
    </location>
</feature>
<sequence length="1324" mass="144642">MWKKITSIKSKTSPAQESESASSTSSTSSSQPRPLDSIFNPRPDISVHQQPRQSLQEEERSRQDGHSEEQYEPDVERPTSPNKKSMFKRLSRQHLNEVLAPPAPIEDPEQTRPSSPLKFLGFPKKVKSTLSLMANGSQASLSRISGETARSSTPTMARSPSFDALRCPRTSTDTYASSMSSSNLPPLPATPDPSQTMFARRPSSSDSPELMDPDIISGSVRSILRDPNTPGTGQNVRFFSRDAYKVMSPEQSIDTSSEPPPVISALTGEASATSQSTISGTPFLDWVQQASPSFSLPPASGSGKVKKKKGRPSASEVFSPLREVDTVHESSMEMSMDDSARLQSSPFAPSEPGRSSIFDLAGMELPPLPAGLGDFSPDSQQTSTPNRVKGKVPDDTVFHSIDKTAPETPAAPEGATMFYSEAETSFASMNSSASFSKLKGHKSQPSLASSVSSHLTHQSNLSQLSEADSSTSSRLSRSRSSTNSLLGKSFKPKYAVKPEKAAAAKSRSRALSDTVFQSLIRSSTSSTESSAPPPTPPEGDINDESAASLVVYTSSPQASPGKADPFSAHATTYYTPGTPPRARARAGSPSPLNSLARIGGPKQHVRNASKEESLIFSLQTQLTMRTEICAQFEADLFARDELVDTMGKKLTKFEEEDSHRKTVLRKWKKRVGDLERMVRHLEEVVDNSRQDSMERSIMDEASSEALRMLHRRIGELEREKEQGFAQTQQLEESIAELQEDIGRGEERERMLRAGIAEAKEQIEMMGNISVSMSMGAFNTPRSSHISHEPLDDDRKTEGQQEWAKVQEVAWETEREKLGDELSSVRAELEEALASLTKQEQELVVAKQELEAQWGHTEAASEKFAALERENAELRDAQVRLDDELVALKSDKQALIQEKEQMARDAVELEQKVAELENGWTETEHSRARHKSDVEELEVIRETMEKEREALEEQLAEERAHADELTQALQDREEEYATLEQQHQSTVENVARLEKNLEGLDEELTSATQMSSTHQTECEDLREQISALQRTHSHAASDQTRHLQEALAGQQQAEEQLKEVVKSQVQAETQIGVMQASMKNMDDELETLRRQLRQFKQESADKEVKLVQADKQRRQAKEDMEGLNMALDSKQTELELLKRKLGVRGTAGSTPAPASKIASRRDSAVFSATPGASGSRPSSVASDVSMKESSSATKKDNTGRLPALRTSAARSSMGPPAPRTSVSAATPGTTPRAGAAASRISAPRPSIGTPTPGGLRGSGIGLGRAPSSAGSTAAKPTTGLARKPLTKVTRQPYVDEKENDLTGEESMTSPDLSTSKRRSLLATPL</sequence>
<dbReference type="OrthoDB" id="2593174at2759"/>
<feature type="coiled-coil region" evidence="1">
    <location>
        <begin position="814"/>
        <end position="1139"/>
    </location>
</feature>
<feature type="compositionally biased region" description="Polar residues" evidence="2">
    <location>
        <begin position="443"/>
        <end position="468"/>
    </location>
</feature>
<evidence type="ECO:0000313" key="3">
    <source>
        <dbReference type="EMBL" id="TFK99839.1"/>
    </source>
</evidence>
<feature type="region of interest" description="Disordered" evidence="2">
    <location>
        <begin position="249"/>
        <end position="277"/>
    </location>
</feature>
<proteinExistence type="predicted"/>
<feature type="compositionally biased region" description="Polar residues" evidence="2">
    <location>
        <begin position="136"/>
        <end position="158"/>
    </location>
</feature>
<organism evidence="3 4">
    <name type="scientific">Pterulicium gracile</name>
    <dbReference type="NCBI Taxonomy" id="1884261"/>
    <lineage>
        <taxon>Eukaryota</taxon>
        <taxon>Fungi</taxon>
        <taxon>Dikarya</taxon>
        <taxon>Basidiomycota</taxon>
        <taxon>Agaricomycotina</taxon>
        <taxon>Agaricomycetes</taxon>
        <taxon>Agaricomycetidae</taxon>
        <taxon>Agaricales</taxon>
        <taxon>Pleurotineae</taxon>
        <taxon>Pterulaceae</taxon>
        <taxon>Pterulicium</taxon>
    </lineage>
</organism>
<feature type="compositionally biased region" description="Low complexity" evidence="2">
    <location>
        <begin position="1222"/>
        <end position="1246"/>
    </location>
</feature>
<feature type="region of interest" description="Disordered" evidence="2">
    <location>
        <begin position="555"/>
        <end position="591"/>
    </location>
</feature>
<feature type="region of interest" description="Disordered" evidence="2">
    <location>
        <begin position="1"/>
        <end position="120"/>
    </location>
</feature>
<dbReference type="PANTHER" id="PTHR43941:SF1">
    <property type="entry name" value="STRUCTURAL MAINTENANCE OF CHROMOSOMES PROTEIN 2"/>
    <property type="match status" value="1"/>
</dbReference>
<name>A0A5C3QFB6_9AGAR</name>
<accession>A0A5C3QFB6</accession>
<feature type="compositionally biased region" description="Low complexity" evidence="2">
    <location>
        <begin position="469"/>
        <end position="486"/>
    </location>
</feature>
<protein>
    <submittedName>
        <fullName evidence="3">Uncharacterized protein</fullName>
    </submittedName>
</protein>
<feature type="coiled-coil region" evidence="1">
    <location>
        <begin position="720"/>
        <end position="747"/>
    </location>
</feature>
<feature type="region of interest" description="Disordered" evidence="2">
    <location>
        <begin position="430"/>
        <end position="486"/>
    </location>
</feature>
<dbReference type="GO" id="GO:0000785">
    <property type="term" value="C:chromatin"/>
    <property type="evidence" value="ECO:0007669"/>
    <property type="project" value="TreeGrafter"/>
</dbReference>
<evidence type="ECO:0000256" key="2">
    <source>
        <dbReference type="SAM" id="MobiDB-lite"/>
    </source>
</evidence>
<feature type="compositionally biased region" description="Basic and acidic residues" evidence="2">
    <location>
        <begin position="55"/>
        <end position="77"/>
    </location>
</feature>
<feature type="compositionally biased region" description="Polar residues" evidence="2">
    <location>
        <begin position="192"/>
        <end position="207"/>
    </location>
</feature>
<keyword evidence="4" id="KW-1185">Reference proteome</keyword>
<dbReference type="EMBL" id="ML178831">
    <property type="protein sequence ID" value="TFK99839.1"/>
    <property type="molecule type" value="Genomic_DNA"/>
</dbReference>
<keyword evidence="1" id="KW-0175">Coiled coil</keyword>
<dbReference type="GO" id="GO:0003682">
    <property type="term" value="F:chromatin binding"/>
    <property type="evidence" value="ECO:0007669"/>
    <property type="project" value="TreeGrafter"/>
</dbReference>
<evidence type="ECO:0000256" key="1">
    <source>
        <dbReference type="SAM" id="Coils"/>
    </source>
</evidence>
<dbReference type="GO" id="GO:0000796">
    <property type="term" value="C:condensin complex"/>
    <property type="evidence" value="ECO:0007669"/>
    <property type="project" value="TreeGrafter"/>
</dbReference>
<dbReference type="GO" id="GO:0007076">
    <property type="term" value="P:mitotic chromosome condensation"/>
    <property type="evidence" value="ECO:0007669"/>
    <property type="project" value="TreeGrafter"/>
</dbReference>
<feature type="region of interest" description="Disordered" evidence="2">
    <location>
        <begin position="1143"/>
        <end position="1324"/>
    </location>
</feature>
<feature type="coiled-coil region" evidence="1">
    <location>
        <begin position="664"/>
        <end position="691"/>
    </location>
</feature>
<evidence type="ECO:0000313" key="4">
    <source>
        <dbReference type="Proteomes" id="UP000305067"/>
    </source>
</evidence>
<feature type="compositionally biased region" description="Low complexity" evidence="2">
    <location>
        <begin position="170"/>
        <end position="182"/>
    </location>
</feature>
<dbReference type="GO" id="GO:0000793">
    <property type="term" value="C:condensed chromosome"/>
    <property type="evidence" value="ECO:0007669"/>
    <property type="project" value="TreeGrafter"/>
</dbReference>
<gene>
    <name evidence="3" type="ORF">BDV98DRAFT_531892</name>
</gene>
<feature type="compositionally biased region" description="Low complexity" evidence="2">
    <location>
        <begin position="1"/>
        <end position="32"/>
    </location>
</feature>
<feature type="compositionally biased region" description="Polar residues" evidence="2">
    <location>
        <begin position="377"/>
        <end position="386"/>
    </location>
</feature>
<feature type="compositionally biased region" description="Basic and acidic residues" evidence="2">
    <location>
        <begin position="391"/>
        <end position="405"/>
    </location>
</feature>